<evidence type="ECO:0000313" key="4">
    <source>
        <dbReference type="EMBL" id="CAL5224988.1"/>
    </source>
</evidence>
<dbReference type="InterPro" id="IPR014818">
    <property type="entry name" value="Phage/plasmid_primase_P4_C"/>
</dbReference>
<feature type="domain" description="Bacteriophage/plasmid primase P4 C-terminal" evidence="2">
    <location>
        <begin position="423"/>
        <end position="575"/>
    </location>
</feature>
<evidence type="ECO:0000313" key="5">
    <source>
        <dbReference type="Proteomes" id="UP001497392"/>
    </source>
</evidence>
<protein>
    <submittedName>
        <fullName evidence="4">G7766 protein</fullName>
    </submittedName>
</protein>
<evidence type="ECO:0000259" key="3">
    <source>
        <dbReference type="Pfam" id="PF23162"/>
    </source>
</evidence>
<reference evidence="4 5" key="1">
    <citation type="submission" date="2024-06" db="EMBL/GenBank/DDBJ databases">
        <authorList>
            <person name="Kraege A."/>
            <person name="Thomma B."/>
        </authorList>
    </citation>
    <scope>NUCLEOTIDE SEQUENCE [LARGE SCALE GENOMIC DNA]</scope>
</reference>
<dbReference type="PANTHER" id="PTHR35372">
    <property type="entry name" value="ATP BINDING PROTEIN-RELATED"/>
    <property type="match status" value="1"/>
</dbReference>
<comment type="caution">
    <text evidence="4">The sequence shown here is derived from an EMBL/GenBank/DDBJ whole genome shotgun (WGS) entry which is preliminary data.</text>
</comment>
<feature type="domain" description="C962R-like N-terminal AEP" evidence="3">
    <location>
        <begin position="57"/>
        <end position="195"/>
    </location>
</feature>
<evidence type="ECO:0000259" key="2">
    <source>
        <dbReference type="Pfam" id="PF08706"/>
    </source>
</evidence>
<dbReference type="Pfam" id="PF23162">
    <property type="entry name" value="AEP_C962R"/>
    <property type="match status" value="1"/>
</dbReference>
<keyword evidence="5" id="KW-1185">Reference proteome</keyword>
<dbReference type="Proteomes" id="UP001497392">
    <property type="component" value="Unassembled WGS sequence"/>
</dbReference>
<evidence type="ECO:0000256" key="1">
    <source>
        <dbReference type="ARBA" id="ARBA00022801"/>
    </source>
</evidence>
<dbReference type="InterPro" id="IPR056443">
    <property type="entry name" value="AEP_C962R"/>
</dbReference>
<proteinExistence type="predicted"/>
<gene>
    <name evidence="4" type="primary">g7766</name>
    <name evidence="4" type="ORF">VP750_LOCUS6647</name>
</gene>
<keyword evidence="1" id="KW-0378">Hydrolase</keyword>
<dbReference type="EMBL" id="CAXHTA020000012">
    <property type="protein sequence ID" value="CAL5224988.1"/>
    <property type="molecule type" value="Genomic_DNA"/>
</dbReference>
<organism evidence="4 5">
    <name type="scientific">Coccomyxa viridis</name>
    <dbReference type="NCBI Taxonomy" id="1274662"/>
    <lineage>
        <taxon>Eukaryota</taxon>
        <taxon>Viridiplantae</taxon>
        <taxon>Chlorophyta</taxon>
        <taxon>core chlorophytes</taxon>
        <taxon>Trebouxiophyceae</taxon>
        <taxon>Trebouxiophyceae incertae sedis</taxon>
        <taxon>Coccomyxaceae</taxon>
        <taxon>Coccomyxa</taxon>
    </lineage>
</organism>
<accession>A0ABP1FYR6</accession>
<dbReference type="InterPro" id="IPR051620">
    <property type="entry name" value="ORF904-like_C"/>
</dbReference>
<sequence length="927" mass="104533">MPAYVTACRARTPCDAPAQANKSSKPPRWAPAKQSLLYAFLAPFASKKGTPCNLTAMEGGRWLLPTHQWDEFYRLYASECPHVGFSLVQLSGDVFPLLIDVDTNKDPGAITDPSSAFFQVLSAFFSAIEDCGLNVSLLVPDIACFRRADNLHVVFTTLHINKMQHKELRRRALKYLSELKDGVAHNWENIVDQATTLRIPGSLKAKDGALKPKDGFYALCQPVPPFDLIPEAPLDQHAIQFASLWRPLGSVAHPHVPSLDPTPAPTPRTNLHPPDPIKDADLSRLCDLVHWNVRAASYPDWVRALTLFKEEGAARGDPDLYKVLAIQRTHIPGITNSGDGDAKWDQIPAGRAQRSLTFGTLHYWAKEDSPQDYATWRASTKQASSDLGLRAFLVDPNDQQALAHLERTIDHAVDSPTHTSLANVFVLMKGRDFVWVSPKKGIHFWFNGTLWVRQEEKAFAWRTMTTTLTLAFKAAHNRVSTLLLKADESQSEKLDKKLSKIHDIILGLEDAGKRENLYKEVTMLLTDTDFPHKLDKQPDLLCFKDRVVDLRTKEVRPGRHEDFLTVSTGYDYPKQPNGLLSDIMRYFETVLPDPDDRTYFLDQQAQRLSGHLHGQTFNIHTGVGMNGKSVTFQILIHYTWGGYFGSLPIVALTSKRAGPGVATPELDKVRLSRRAIAVEPEGGLVLNCSLLKQLSGGDQVESRALYGQLVDYLPQYKVDVLCNNLPQLDGSDGGTKRRVRLQAWVARFRFGFQNPDPDHHLYPAEPESVLKHRMMSWRDDFVLHLIDQYDPHYIEMPPQTMIDRSNEYLDENNPFAAFAQQFIEPSDHPDAHFTVKQAKLLWPQFQDFLKSQGRSRVLMPNENDFRNALSMALGTTCHIQRLIPGTTHRPRSVFLAFKLRTTARDVEDAVHLSFDDDLDHTFAAITV</sequence>
<dbReference type="Pfam" id="PF08706">
    <property type="entry name" value="D5_N"/>
    <property type="match status" value="1"/>
</dbReference>
<name>A0ABP1FYR6_9CHLO</name>
<dbReference type="PANTHER" id="PTHR35372:SF2">
    <property type="entry name" value="SF3 HELICASE DOMAIN-CONTAINING PROTEIN"/>
    <property type="match status" value="1"/>
</dbReference>